<sequence length="150" mass="16348">MDELELVELASCRMKVIAALLCDAASIRESLLSVLGAGITHLRREEFPTALSSFFAGLIEYDASDVESDHYIEVRIARVEGAEEVEVVNVRGELERLEQTALPNSVATLPFAVDLQSAEIDAPGDYYIAVKIDGAEGMRVRFTATQVSNS</sequence>
<dbReference type="OrthoDB" id="5121469at2"/>
<dbReference type="KEGG" id="cceu:CBR64_20505"/>
<proteinExistence type="predicted"/>
<dbReference type="Proteomes" id="UP000196228">
    <property type="component" value="Chromosome"/>
</dbReference>
<dbReference type="InterPro" id="IPR054221">
    <property type="entry name" value="DUF6941"/>
</dbReference>
<dbReference type="RefSeq" id="WP_087472361.1">
    <property type="nucleotide sequence ID" value="NZ_CP021383.1"/>
</dbReference>
<dbReference type="EMBL" id="CP021383">
    <property type="protein sequence ID" value="ARU53458.1"/>
    <property type="molecule type" value="Genomic_DNA"/>
</dbReference>
<reference evidence="1 2" key="1">
    <citation type="submission" date="2017-05" db="EMBL/GenBank/DDBJ databases">
        <authorList>
            <person name="Song R."/>
            <person name="Chenine A.L."/>
            <person name="Ruprecht R.M."/>
        </authorList>
    </citation>
    <scope>NUCLEOTIDE SEQUENCE [LARGE SCALE GENOMIC DNA]</scope>
    <source>
        <strain evidence="1 2">PSBB019</strain>
    </source>
</reference>
<evidence type="ECO:0000313" key="2">
    <source>
        <dbReference type="Proteomes" id="UP000196228"/>
    </source>
</evidence>
<accession>A0A1Y0HZ17</accession>
<gene>
    <name evidence="1" type="ORF">CBR64_20505</name>
</gene>
<organism evidence="1 2">
    <name type="scientific">Cellulosimicrobium cellulans</name>
    <name type="common">Arthrobacter luteus</name>
    <dbReference type="NCBI Taxonomy" id="1710"/>
    <lineage>
        <taxon>Bacteria</taxon>
        <taxon>Bacillati</taxon>
        <taxon>Actinomycetota</taxon>
        <taxon>Actinomycetes</taxon>
        <taxon>Micrococcales</taxon>
        <taxon>Promicromonosporaceae</taxon>
        <taxon>Cellulosimicrobium</taxon>
    </lineage>
</organism>
<evidence type="ECO:0000313" key="1">
    <source>
        <dbReference type="EMBL" id="ARU53458.1"/>
    </source>
</evidence>
<dbReference type="AlphaFoldDB" id="A0A1Y0HZ17"/>
<name>A0A1Y0HZ17_CELCE</name>
<dbReference type="Pfam" id="PF22091">
    <property type="entry name" value="DUF6941"/>
    <property type="match status" value="1"/>
</dbReference>
<protein>
    <submittedName>
        <fullName evidence="1">Uncharacterized protein</fullName>
    </submittedName>
</protein>